<reference evidence="2" key="1">
    <citation type="submission" date="2017-05" db="EMBL/GenBank/DDBJ databases">
        <title>Draft genome sequence of Geobacter pelophilus, a iron(III)-reducing bacteria.</title>
        <authorList>
            <person name="Aoyagi T."/>
            <person name="Koike H."/>
            <person name="Morita T."/>
            <person name="Sato Y."/>
            <person name="Habe H."/>
            <person name="Hori T."/>
        </authorList>
    </citation>
    <scope>NUCLEOTIDE SEQUENCE [LARGE SCALE GENOMIC DNA]</scope>
    <source>
        <strain evidence="2">Drf2</strain>
    </source>
</reference>
<protein>
    <submittedName>
        <fullName evidence="1">Uncharacterized protein</fullName>
    </submittedName>
</protein>
<name>A0ABQ0MM10_9BACT</name>
<evidence type="ECO:0000313" key="1">
    <source>
        <dbReference type="EMBL" id="GAW67216.1"/>
    </source>
</evidence>
<sequence>MNSYTSLKFGSPPWENLEREQYQGFCSLIPDLAVASKSAPPKEGRSFALELGLVRLVRQADRRTVLTVRKKRQPADSAGCL</sequence>
<keyword evidence="2" id="KW-1185">Reference proteome</keyword>
<accession>A0ABQ0MM10</accession>
<dbReference type="EMBL" id="BDQG01000001">
    <property type="protein sequence ID" value="GAW67216.1"/>
    <property type="molecule type" value="Genomic_DNA"/>
</dbReference>
<dbReference type="Proteomes" id="UP000194153">
    <property type="component" value="Unassembled WGS sequence"/>
</dbReference>
<evidence type="ECO:0000313" key="2">
    <source>
        <dbReference type="Proteomes" id="UP000194153"/>
    </source>
</evidence>
<organism evidence="1 2">
    <name type="scientific">Geoanaerobacter pelophilus</name>
    <dbReference type="NCBI Taxonomy" id="60036"/>
    <lineage>
        <taxon>Bacteria</taxon>
        <taxon>Pseudomonadati</taxon>
        <taxon>Thermodesulfobacteriota</taxon>
        <taxon>Desulfuromonadia</taxon>
        <taxon>Geobacterales</taxon>
        <taxon>Geobacteraceae</taxon>
        <taxon>Geoanaerobacter</taxon>
    </lineage>
</organism>
<gene>
    <name evidence="1" type="ORF">GPEL0_01r2927</name>
</gene>
<comment type="caution">
    <text evidence="1">The sequence shown here is derived from an EMBL/GenBank/DDBJ whole genome shotgun (WGS) entry which is preliminary data.</text>
</comment>
<proteinExistence type="predicted"/>